<comment type="pathway">
    <text evidence="1">Carbohydrate metabolism; galactose metabolism.</text>
</comment>
<dbReference type="PRINTS" id="PR00081">
    <property type="entry name" value="GDHRDH"/>
</dbReference>
<evidence type="ECO:0000256" key="2">
    <source>
        <dbReference type="ARBA" id="ARBA00007637"/>
    </source>
</evidence>
<evidence type="ECO:0000256" key="5">
    <source>
        <dbReference type="ARBA" id="ARBA00033067"/>
    </source>
</evidence>
<name>A0A852T325_9MICO</name>
<keyword evidence="7" id="KW-0413">Isomerase</keyword>
<dbReference type="Gene3D" id="3.40.50.720">
    <property type="entry name" value="NAD(P)-binding Rossmann-like Domain"/>
    <property type="match status" value="1"/>
</dbReference>
<protein>
    <recommendedName>
        <fullName evidence="3">UDP-glucose 4-epimerase</fullName>
    </recommendedName>
    <alternativeName>
        <fullName evidence="5">Galactowaldenase</fullName>
    </alternativeName>
    <alternativeName>
        <fullName evidence="4">UDP-galactose 4-epimerase</fullName>
    </alternativeName>
</protein>
<dbReference type="PANTHER" id="PTHR43725">
    <property type="entry name" value="UDP-GLUCOSE 4-EPIMERASE"/>
    <property type="match status" value="1"/>
</dbReference>
<dbReference type="RefSeq" id="WP_179457031.1">
    <property type="nucleotide sequence ID" value="NZ_BAAAPX010000001.1"/>
</dbReference>
<sequence length="366" mass="39183">MTHLVVTGGLGFIGSHVVEAAVGRGWRVTVVDSLRPDVHASAEVPDWFSSLHGDLDLLVADAGAIPEALLRSADAVCHQAAKVGLGVDFGDAPDYVDSNVGVTARLLARMAAAGTTRLVLASSMVVYGEGLYRDGHAVVQPPVRAVADLRAGRFDPLDREGRPLQPLLIREDDPTEPRNVYAVTKLAQEQLARSWARSTGGRVVALRYHNVFGARMPSGTPYAGVASLFRSRLDQGLAPLVFEDGRQRRDFVDAIDVAAANVRAIEWLETRPEGAVHAYNVGSGTVRTIGEFASAIADALGGPAPVVTGDFRLGDVRHITASSERIAVEIGWRAQRPWRDAVRAFTAAPMRRRVTASPLPLRQTAG</sequence>
<proteinExistence type="inferred from homology"/>
<evidence type="ECO:0000313" key="7">
    <source>
        <dbReference type="EMBL" id="NYD74970.1"/>
    </source>
</evidence>
<dbReference type="InterPro" id="IPR002347">
    <property type="entry name" value="SDR_fam"/>
</dbReference>
<accession>A0A852T325</accession>
<dbReference type="GO" id="GO:0016853">
    <property type="term" value="F:isomerase activity"/>
    <property type="evidence" value="ECO:0007669"/>
    <property type="project" value="UniProtKB-KW"/>
</dbReference>
<dbReference type="AlphaFoldDB" id="A0A852T325"/>
<evidence type="ECO:0000256" key="3">
    <source>
        <dbReference type="ARBA" id="ARBA00018569"/>
    </source>
</evidence>
<dbReference type="PANTHER" id="PTHR43725:SF53">
    <property type="entry name" value="UDP-ARABINOSE 4-EPIMERASE 1"/>
    <property type="match status" value="1"/>
</dbReference>
<dbReference type="EMBL" id="JACCBJ010000001">
    <property type="protein sequence ID" value="NYD74970.1"/>
    <property type="molecule type" value="Genomic_DNA"/>
</dbReference>
<feature type="domain" description="NAD-dependent epimerase/dehydratase" evidence="6">
    <location>
        <begin position="5"/>
        <end position="282"/>
    </location>
</feature>
<dbReference type="Pfam" id="PF01370">
    <property type="entry name" value="Epimerase"/>
    <property type="match status" value="1"/>
</dbReference>
<evidence type="ECO:0000256" key="4">
    <source>
        <dbReference type="ARBA" id="ARBA00031367"/>
    </source>
</evidence>
<organism evidence="7 8">
    <name type="scientific">Leifsonia soli</name>
    <dbReference type="NCBI Taxonomy" id="582665"/>
    <lineage>
        <taxon>Bacteria</taxon>
        <taxon>Bacillati</taxon>
        <taxon>Actinomycetota</taxon>
        <taxon>Actinomycetes</taxon>
        <taxon>Micrococcales</taxon>
        <taxon>Microbacteriaceae</taxon>
        <taxon>Leifsonia</taxon>
    </lineage>
</organism>
<dbReference type="InterPro" id="IPR036291">
    <property type="entry name" value="NAD(P)-bd_dom_sf"/>
</dbReference>
<comment type="caution">
    <text evidence="7">The sequence shown here is derived from an EMBL/GenBank/DDBJ whole genome shotgun (WGS) entry which is preliminary data.</text>
</comment>
<evidence type="ECO:0000256" key="1">
    <source>
        <dbReference type="ARBA" id="ARBA00004947"/>
    </source>
</evidence>
<comment type="similarity">
    <text evidence="2">Belongs to the NAD(P)-dependent epimerase/dehydratase family.</text>
</comment>
<dbReference type="InterPro" id="IPR001509">
    <property type="entry name" value="Epimerase_deHydtase"/>
</dbReference>
<keyword evidence="8" id="KW-1185">Reference proteome</keyword>
<dbReference type="Proteomes" id="UP000589620">
    <property type="component" value="Unassembled WGS sequence"/>
</dbReference>
<gene>
    <name evidence="7" type="ORF">BJ963_002489</name>
</gene>
<dbReference type="SUPFAM" id="SSF51735">
    <property type="entry name" value="NAD(P)-binding Rossmann-fold domains"/>
    <property type="match status" value="1"/>
</dbReference>
<reference evidence="7 8" key="1">
    <citation type="submission" date="2020-07" db="EMBL/GenBank/DDBJ databases">
        <title>Sequencing the genomes of 1000 actinobacteria strains.</title>
        <authorList>
            <person name="Klenk H.-P."/>
        </authorList>
    </citation>
    <scope>NUCLEOTIDE SEQUENCE [LARGE SCALE GENOMIC DNA]</scope>
    <source>
        <strain evidence="7 8">DSM 23871</strain>
    </source>
</reference>
<evidence type="ECO:0000313" key="8">
    <source>
        <dbReference type="Proteomes" id="UP000589620"/>
    </source>
</evidence>
<evidence type="ECO:0000259" key="6">
    <source>
        <dbReference type="Pfam" id="PF01370"/>
    </source>
</evidence>